<dbReference type="Proteomes" id="UP001295444">
    <property type="component" value="Chromosome 01"/>
</dbReference>
<evidence type="ECO:0000313" key="2">
    <source>
        <dbReference type="EMBL" id="CAH2223980.1"/>
    </source>
</evidence>
<feature type="region of interest" description="Disordered" evidence="1">
    <location>
        <begin position="1"/>
        <end position="25"/>
    </location>
</feature>
<dbReference type="EMBL" id="OW240912">
    <property type="protein sequence ID" value="CAH2223980.1"/>
    <property type="molecule type" value="Genomic_DNA"/>
</dbReference>
<reference evidence="2" key="1">
    <citation type="submission" date="2022-03" db="EMBL/GenBank/DDBJ databases">
        <authorList>
            <person name="Alioto T."/>
            <person name="Alioto T."/>
            <person name="Gomez Garrido J."/>
        </authorList>
    </citation>
    <scope>NUCLEOTIDE SEQUENCE</scope>
</reference>
<keyword evidence="3" id="KW-1185">Reference proteome</keyword>
<evidence type="ECO:0000256" key="1">
    <source>
        <dbReference type="SAM" id="MobiDB-lite"/>
    </source>
</evidence>
<dbReference type="AlphaFoldDB" id="A0AAD1R515"/>
<accession>A0AAD1R515</accession>
<organism evidence="2 3">
    <name type="scientific">Pelobates cultripes</name>
    <name type="common">Western spadefoot toad</name>
    <dbReference type="NCBI Taxonomy" id="61616"/>
    <lineage>
        <taxon>Eukaryota</taxon>
        <taxon>Metazoa</taxon>
        <taxon>Chordata</taxon>
        <taxon>Craniata</taxon>
        <taxon>Vertebrata</taxon>
        <taxon>Euteleostomi</taxon>
        <taxon>Amphibia</taxon>
        <taxon>Batrachia</taxon>
        <taxon>Anura</taxon>
        <taxon>Pelobatoidea</taxon>
        <taxon>Pelobatidae</taxon>
        <taxon>Pelobates</taxon>
    </lineage>
</organism>
<protein>
    <submittedName>
        <fullName evidence="2">Uncharacterized protein</fullName>
    </submittedName>
</protein>
<name>A0AAD1R515_PELCU</name>
<sequence>MAPEMLVTSSPGFDKGHSPVSTNSLTPGGGIISPWDLLSVKNSLAMWTPGVMRLPIGPQPRRGAAGRLNHLYLRHVLWRRCGRSAA</sequence>
<gene>
    <name evidence="2" type="ORF">PECUL_23A061357</name>
</gene>
<proteinExistence type="predicted"/>
<evidence type="ECO:0000313" key="3">
    <source>
        <dbReference type="Proteomes" id="UP001295444"/>
    </source>
</evidence>